<gene>
    <name evidence="1" type="ORF">CFP56_012629</name>
</gene>
<comment type="caution">
    <text evidence="1">The sequence shown here is derived from an EMBL/GenBank/DDBJ whole genome shotgun (WGS) entry which is preliminary data.</text>
</comment>
<protein>
    <submittedName>
        <fullName evidence="1">Uncharacterized protein</fullName>
    </submittedName>
</protein>
<dbReference type="EMBL" id="PKMF04000205">
    <property type="protein sequence ID" value="KAK7843385.1"/>
    <property type="molecule type" value="Genomic_DNA"/>
</dbReference>
<dbReference type="AlphaFoldDB" id="A0AAW0KWT4"/>
<evidence type="ECO:0000313" key="2">
    <source>
        <dbReference type="Proteomes" id="UP000237347"/>
    </source>
</evidence>
<organism evidence="1 2">
    <name type="scientific">Quercus suber</name>
    <name type="common">Cork oak</name>
    <dbReference type="NCBI Taxonomy" id="58331"/>
    <lineage>
        <taxon>Eukaryota</taxon>
        <taxon>Viridiplantae</taxon>
        <taxon>Streptophyta</taxon>
        <taxon>Embryophyta</taxon>
        <taxon>Tracheophyta</taxon>
        <taxon>Spermatophyta</taxon>
        <taxon>Magnoliopsida</taxon>
        <taxon>eudicotyledons</taxon>
        <taxon>Gunneridae</taxon>
        <taxon>Pentapetalae</taxon>
        <taxon>rosids</taxon>
        <taxon>fabids</taxon>
        <taxon>Fagales</taxon>
        <taxon>Fagaceae</taxon>
        <taxon>Quercus</taxon>
    </lineage>
</organism>
<sequence>MVCRLQKCFYCGALCEGPNKGCPVYNHKVLSMPPGIYCYTLETTCLNWLIDLLGSTKLIIALRALQLTQVVLQFVKKLPNDAFVFGGFP</sequence>
<proteinExistence type="predicted"/>
<keyword evidence="2" id="KW-1185">Reference proteome</keyword>
<accession>A0AAW0KWT4</accession>
<evidence type="ECO:0000313" key="1">
    <source>
        <dbReference type="EMBL" id="KAK7843385.1"/>
    </source>
</evidence>
<dbReference type="Proteomes" id="UP000237347">
    <property type="component" value="Unassembled WGS sequence"/>
</dbReference>
<reference evidence="1 2" key="1">
    <citation type="journal article" date="2018" name="Sci. Data">
        <title>The draft genome sequence of cork oak.</title>
        <authorList>
            <person name="Ramos A.M."/>
            <person name="Usie A."/>
            <person name="Barbosa P."/>
            <person name="Barros P.M."/>
            <person name="Capote T."/>
            <person name="Chaves I."/>
            <person name="Simoes F."/>
            <person name="Abreu I."/>
            <person name="Carrasquinho I."/>
            <person name="Faro C."/>
            <person name="Guimaraes J.B."/>
            <person name="Mendonca D."/>
            <person name="Nobrega F."/>
            <person name="Rodrigues L."/>
            <person name="Saibo N.J.M."/>
            <person name="Varela M.C."/>
            <person name="Egas C."/>
            <person name="Matos J."/>
            <person name="Miguel C.M."/>
            <person name="Oliveira M.M."/>
            <person name="Ricardo C.P."/>
            <person name="Goncalves S."/>
        </authorList>
    </citation>
    <scope>NUCLEOTIDE SEQUENCE [LARGE SCALE GENOMIC DNA]</scope>
    <source>
        <strain evidence="2">cv. HL8</strain>
    </source>
</reference>
<name>A0AAW0KWT4_QUESU</name>